<keyword evidence="16" id="KW-1185">Reference proteome</keyword>
<feature type="domain" description="PAS" evidence="13">
    <location>
        <begin position="195"/>
        <end position="224"/>
    </location>
</feature>
<keyword evidence="3 9" id="KW-0597">Phosphoprotein</keyword>
<dbReference type="InterPro" id="IPR003661">
    <property type="entry name" value="HisK_dim/P_dom"/>
</dbReference>
<dbReference type="SUPFAM" id="SSF52172">
    <property type="entry name" value="CheY-like"/>
    <property type="match status" value="1"/>
</dbReference>
<evidence type="ECO:0000259" key="13">
    <source>
        <dbReference type="PROSITE" id="PS50112"/>
    </source>
</evidence>
<feature type="domain" description="Histidine kinase" evidence="11">
    <location>
        <begin position="446"/>
        <end position="673"/>
    </location>
</feature>
<organism evidence="15 16">
    <name type="scientific">Syntrophus gentianae</name>
    <dbReference type="NCBI Taxonomy" id="43775"/>
    <lineage>
        <taxon>Bacteria</taxon>
        <taxon>Pseudomonadati</taxon>
        <taxon>Thermodesulfobacteriota</taxon>
        <taxon>Syntrophia</taxon>
        <taxon>Syntrophales</taxon>
        <taxon>Syntrophaceae</taxon>
        <taxon>Syntrophus</taxon>
    </lineage>
</organism>
<dbReference type="SMART" id="SM00448">
    <property type="entry name" value="REC"/>
    <property type="match status" value="1"/>
</dbReference>
<dbReference type="STRING" id="43775.SAMN04489760_1546"/>
<evidence type="ECO:0000256" key="1">
    <source>
        <dbReference type="ARBA" id="ARBA00000085"/>
    </source>
</evidence>
<feature type="coiled-coil region" evidence="10">
    <location>
        <begin position="8"/>
        <end position="45"/>
    </location>
</feature>
<feature type="modified residue" description="4-aspartylphosphate" evidence="9">
    <location>
        <position position="743"/>
    </location>
</feature>
<dbReference type="SUPFAM" id="SSF47384">
    <property type="entry name" value="Homodimeric domain of signal transducing histidine kinase"/>
    <property type="match status" value="1"/>
</dbReference>
<dbReference type="CDD" id="cd00156">
    <property type="entry name" value="REC"/>
    <property type="match status" value="1"/>
</dbReference>
<feature type="domain" description="Response regulatory" evidence="12">
    <location>
        <begin position="694"/>
        <end position="809"/>
    </location>
</feature>
<dbReference type="InterPro" id="IPR001789">
    <property type="entry name" value="Sig_transdc_resp-reg_receiver"/>
</dbReference>
<accession>A0A1H8BH77</accession>
<evidence type="ECO:0000259" key="14">
    <source>
        <dbReference type="PROSITE" id="PS50113"/>
    </source>
</evidence>
<dbReference type="PANTHER" id="PTHR43065:SF46">
    <property type="entry name" value="C4-DICARBOXYLATE TRANSPORT SENSOR PROTEIN DCTB"/>
    <property type="match status" value="1"/>
</dbReference>
<dbReference type="PROSITE" id="PS50109">
    <property type="entry name" value="HIS_KIN"/>
    <property type="match status" value="1"/>
</dbReference>
<keyword evidence="7" id="KW-0067">ATP-binding</keyword>
<dbReference type="OrthoDB" id="45683at2"/>
<dbReference type="InterPro" id="IPR004358">
    <property type="entry name" value="Sig_transdc_His_kin-like_C"/>
</dbReference>
<gene>
    <name evidence="15" type="ORF">SAMN04489760_1546</name>
</gene>
<evidence type="ECO:0000256" key="9">
    <source>
        <dbReference type="PROSITE-ProRule" id="PRU00169"/>
    </source>
</evidence>
<dbReference type="InterPro" id="IPR000700">
    <property type="entry name" value="PAS-assoc_C"/>
</dbReference>
<dbReference type="PROSITE" id="PS50112">
    <property type="entry name" value="PAS"/>
    <property type="match status" value="3"/>
</dbReference>
<dbReference type="Pfam" id="PF13426">
    <property type="entry name" value="PAS_9"/>
    <property type="match status" value="1"/>
</dbReference>
<evidence type="ECO:0000313" key="16">
    <source>
        <dbReference type="Proteomes" id="UP000198744"/>
    </source>
</evidence>
<evidence type="ECO:0000259" key="11">
    <source>
        <dbReference type="PROSITE" id="PS50109"/>
    </source>
</evidence>
<reference evidence="15 16" key="1">
    <citation type="submission" date="2016-10" db="EMBL/GenBank/DDBJ databases">
        <authorList>
            <person name="de Groot N.N."/>
        </authorList>
    </citation>
    <scope>NUCLEOTIDE SEQUENCE [LARGE SCALE GENOMIC DNA]</scope>
    <source>
        <strain evidence="15 16">DSM 8423</strain>
    </source>
</reference>
<dbReference type="InterPro" id="IPR005467">
    <property type="entry name" value="His_kinase_dom"/>
</dbReference>
<dbReference type="PROSITE" id="PS50113">
    <property type="entry name" value="PAC"/>
    <property type="match status" value="2"/>
</dbReference>
<dbReference type="CDD" id="cd00130">
    <property type="entry name" value="PAS"/>
    <property type="match status" value="3"/>
</dbReference>
<dbReference type="EMBL" id="FOBS01000054">
    <property type="protein sequence ID" value="SEM82172.1"/>
    <property type="molecule type" value="Genomic_DNA"/>
</dbReference>
<dbReference type="GO" id="GO:0000155">
    <property type="term" value="F:phosphorelay sensor kinase activity"/>
    <property type="evidence" value="ECO:0007669"/>
    <property type="project" value="InterPro"/>
</dbReference>
<dbReference type="GO" id="GO:0006355">
    <property type="term" value="P:regulation of DNA-templated transcription"/>
    <property type="evidence" value="ECO:0007669"/>
    <property type="project" value="InterPro"/>
</dbReference>
<evidence type="ECO:0000256" key="7">
    <source>
        <dbReference type="ARBA" id="ARBA00022840"/>
    </source>
</evidence>
<proteinExistence type="predicted"/>
<dbReference type="PRINTS" id="PR00344">
    <property type="entry name" value="BCTRLSENSOR"/>
</dbReference>
<feature type="domain" description="PAC" evidence="14">
    <location>
        <begin position="242"/>
        <end position="293"/>
    </location>
</feature>
<dbReference type="Pfam" id="PF02518">
    <property type="entry name" value="HATPase_c"/>
    <property type="match status" value="1"/>
</dbReference>
<keyword evidence="10" id="KW-0175">Coiled coil</keyword>
<dbReference type="NCBIfam" id="TIGR00229">
    <property type="entry name" value="sensory_box"/>
    <property type="match status" value="3"/>
</dbReference>
<evidence type="ECO:0000256" key="4">
    <source>
        <dbReference type="ARBA" id="ARBA00022679"/>
    </source>
</evidence>
<dbReference type="RefSeq" id="WP_093884964.1">
    <property type="nucleotide sequence ID" value="NZ_FOBS01000054.1"/>
</dbReference>
<dbReference type="InterPro" id="IPR013767">
    <property type="entry name" value="PAS_fold"/>
</dbReference>
<dbReference type="SMART" id="SM00086">
    <property type="entry name" value="PAC"/>
    <property type="match status" value="2"/>
</dbReference>
<name>A0A1H8BH77_9BACT</name>
<evidence type="ECO:0000256" key="6">
    <source>
        <dbReference type="ARBA" id="ARBA00022777"/>
    </source>
</evidence>
<dbReference type="InterPro" id="IPR000014">
    <property type="entry name" value="PAS"/>
</dbReference>
<dbReference type="Pfam" id="PF00989">
    <property type="entry name" value="PAS"/>
    <property type="match status" value="1"/>
</dbReference>
<evidence type="ECO:0000256" key="8">
    <source>
        <dbReference type="ARBA" id="ARBA00023012"/>
    </source>
</evidence>
<dbReference type="CDD" id="cd00082">
    <property type="entry name" value="HisKA"/>
    <property type="match status" value="1"/>
</dbReference>
<feature type="domain" description="PAC" evidence="14">
    <location>
        <begin position="116"/>
        <end position="168"/>
    </location>
</feature>
<dbReference type="InterPro" id="IPR001610">
    <property type="entry name" value="PAC"/>
</dbReference>
<evidence type="ECO:0000313" key="15">
    <source>
        <dbReference type="EMBL" id="SEM82172.1"/>
    </source>
</evidence>
<dbReference type="InterPro" id="IPR036890">
    <property type="entry name" value="HATPase_C_sf"/>
</dbReference>
<evidence type="ECO:0000256" key="10">
    <source>
        <dbReference type="SAM" id="Coils"/>
    </source>
</evidence>
<dbReference type="AlphaFoldDB" id="A0A1H8BH77"/>
<dbReference type="Gene3D" id="3.30.565.10">
    <property type="entry name" value="Histidine kinase-like ATPase, C-terminal domain"/>
    <property type="match status" value="1"/>
</dbReference>
<dbReference type="PROSITE" id="PS50110">
    <property type="entry name" value="RESPONSE_REGULATORY"/>
    <property type="match status" value="1"/>
</dbReference>
<dbReference type="InterPro" id="IPR035965">
    <property type="entry name" value="PAS-like_dom_sf"/>
</dbReference>
<dbReference type="SUPFAM" id="SSF55874">
    <property type="entry name" value="ATPase domain of HSP90 chaperone/DNA topoisomerase II/histidine kinase"/>
    <property type="match status" value="1"/>
</dbReference>
<dbReference type="SMART" id="SM00387">
    <property type="entry name" value="HATPase_c"/>
    <property type="match status" value="1"/>
</dbReference>
<keyword evidence="8" id="KW-0902">Two-component regulatory system</keyword>
<sequence>MSDTTFTVQELLEENLNLKQKIKDLEQANKDCRHSENSLRNNEETFRELVENSNDLIYRISPEGVVIYISPSCTTHLGYPVTSVIGRPFQQFLHPDDAEKTVASLRRMIETGQRQSLVQYRVRHMDGSWRWYMSRGNPIKDDAGIVVGYQGITRDITELKHMEQSLRQSKEVLSAIFNVAPVGIAIVKDRVFQCINKTWCSILGYSESDVIGKSTRMLYEDDEEYERVGLELNPGASEKCIASIQTKHLRKDGVLRDVSLTATLLQSESSSMSAIIAIEDITDRNQAEKALRESRRELSDIIDFLPDPTFVIDREGKVITWNRAIEALTGITKKEMIGKGNYEYAIPFYGYRRPILIDAALSQSIEIVAKYTAFQRNGDVLFGEAFKPSLPPGDIHLSGTASVLRNDKGVIIAAIECLRDNTERNRLEVRLKRAEKMEGLGRLAGGVAHDLNNVLGILVGYSELLIEAVPGESFIKKYAQTILKAGTRGAAIVQDLLTMARGGVTVSKVVNLNKIITEYLSTPEFERLQFYHPMVKIMTDLDDGLLNVKGSPIHLGKTVMNLVSNAAEAVSGVGEVMIRTGNRYLNTPIHGYDSIEEGDYAVLEVYDTGGGISADDIDKIFEPFYTKKVMGRSGTGLGLTVVWGTVKDHKGYVDVQSEEGKGTKFTLFFPITRENIAGETKTIPLESYVGHGEPVLVVDDKSEQRDLALTMLKRLGYRANAVASGEEAIAFVRSDTAELLVLDMLMDPGIDGLETYKRIKEIKPNQKAIIVSGFAETERVKRAQELGAGEYVRKPYSLEKIGLAVRRELNRA</sequence>
<protein>
    <recommendedName>
        <fullName evidence="2">histidine kinase</fullName>
        <ecNumber evidence="2">2.7.13.3</ecNumber>
    </recommendedName>
</protein>
<dbReference type="InterPro" id="IPR011006">
    <property type="entry name" value="CheY-like_superfamily"/>
</dbReference>
<dbReference type="EC" id="2.7.13.3" evidence="2"/>
<dbReference type="SUPFAM" id="SSF55785">
    <property type="entry name" value="PYP-like sensor domain (PAS domain)"/>
    <property type="match status" value="3"/>
</dbReference>
<dbReference type="GO" id="GO:0005524">
    <property type="term" value="F:ATP binding"/>
    <property type="evidence" value="ECO:0007669"/>
    <property type="project" value="UniProtKB-KW"/>
</dbReference>
<keyword evidence="5" id="KW-0547">Nucleotide-binding</keyword>
<dbReference type="Gene3D" id="3.30.450.20">
    <property type="entry name" value="PAS domain"/>
    <property type="match status" value="3"/>
</dbReference>
<dbReference type="Proteomes" id="UP000198744">
    <property type="component" value="Unassembled WGS sequence"/>
</dbReference>
<feature type="domain" description="PAS" evidence="13">
    <location>
        <begin position="42"/>
        <end position="112"/>
    </location>
</feature>
<evidence type="ECO:0000256" key="5">
    <source>
        <dbReference type="ARBA" id="ARBA00022741"/>
    </source>
</evidence>
<dbReference type="Gene3D" id="1.10.287.130">
    <property type="match status" value="1"/>
</dbReference>
<dbReference type="InterPro" id="IPR003594">
    <property type="entry name" value="HATPase_dom"/>
</dbReference>
<feature type="domain" description="PAS" evidence="13">
    <location>
        <begin position="294"/>
        <end position="339"/>
    </location>
</feature>
<comment type="catalytic activity">
    <reaction evidence="1">
        <text>ATP + protein L-histidine = ADP + protein N-phospho-L-histidine.</text>
        <dbReference type="EC" id="2.7.13.3"/>
    </reaction>
</comment>
<dbReference type="Pfam" id="PF00512">
    <property type="entry name" value="HisKA"/>
    <property type="match status" value="1"/>
</dbReference>
<dbReference type="Gene3D" id="3.40.50.2300">
    <property type="match status" value="1"/>
</dbReference>
<dbReference type="SMART" id="SM00388">
    <property type="entry name" value="HisKA"/>
    <property type="match status" value="1"/>
</dbReference>
<dbReference type="PANTHER" id="PTHR43065">
    <property type="entry name" value="SENSOR HISTIDINE KINASE"/>
    <property type="match status" value="1"/>
</dbReference>
<evidence type="ECO:0000259" key="12">
    <source>
        <dbReference type="PROSITE" id="PS50110"/>
    </source>
</evidence>
<evidence type="ECO:0000256" key="3">
    <source>
        <dbReference type="ARBA" id="ARBA00022553"/>
    </source>
</evidence>
<dbReference type="Pfam" id="PF08448">
    <property type="entry name" value="PAS_4"/>
    <property type="match status" value="1"/>
</dbReference>
<dbReference type="InterPro" id="IPR036097">
    <property type="entry name" value="HisK_dim/P_sf"/>
</dbReference>
<dbReference type="InterPro" id="IPR013656">
    <property type="entry name" value="PAS_4"/>
</dbReference>
<dbReference type="Pfam" id="PF00072">
    <property type="entry name" value="Response_reg"/>
    <property type="match status" value="1"/>
</dbReference>
<keyword evidence="4" id="KW-0808">Transferase</keyword>
<evidence type="ECO:0000256" key="2">
    <source>
        <dbReference type="ARBA" id="ARBA00012438"/>
    </source>
</evidence>
<keyword evidence="6" id="KW-0418">Kinase</keyword>
<dbReference type="SMART" id="SM00091">
    <property type="entry name" value="PAS"/>
    <property type="match status" value="3"/>
</dbReference>